<dbReference type="VEuPathDB" id="PlasmoDB:PYYM_0837300"/>
<accession>A0A078K6U7</accession>
<keyword evidence="1" id="KW-0472">Membrane</keyword>
<keyword evidence="1" id="KW-1133">Transmembrane helix</keyword>
<dbReference type="AlphaFoldDB" id="A0A078K6U7"/>
<sequence>MNCVKLKNYIGILVGKCNNFLKINKFNVHVMYTNENLAYNKYLHFKNVMEKKTNYNNNKIVLIDIEKEGEKYMRKKINNSMIGGVLLTSLTIGLVELNIIPNLFGLFISIGIITFYIIYFFFYNSIILRAVLDYQNKSLLLYPFMIFKRANLKKQIIISLHEINKINKINNYIQIYLKKNNTQINHKGMASFFSFFNNIFPIHIPRYTLSKTTKEREKNIDILYPYDFNNLNISVFNKNKTSFKNIPTIKKTEQGYPLNLMEENNLIALLKL</sequence>
<gene>
    <name evidence="3" type="ORF">PY17X_0837600</name>
    <name evidence="2" type="ORF">PYYM_0837300</name>
</gene>
<dbReference type="RefSeq" id="XP_022812055.1">
    <property type="nucleotide sequence ID" value="XM_022955830.1"/>
</dbReference>
<dbReference type="VEuPathDB" id="PlasmoDB:Py17XNL_000801931"/>
<dbReference type="Proteomes" id="UP000072904">
    <property type="component" value="Chromosome 8"/>
</dbReference>
<name>A0A078K6U7_PLAYE</name>
<proteinExistence type="predicted"/>
<dbReference type="OMA" id="MIFKRAN"/>
<organism evidence="3 4">
    <name type="scientific">Plasmodium yoelii</name>
    <dbReference type="NCBI Taxonomy" id="5861"/>
    <lineage>
        <taxon>Eukaryota</taxon>
        <taxon>Sar</taxon>
        <taxon>Alveolata</taxon>
        <taxon>Apicomplexa</taxon>
        <taxon>Aconoidasida</taxon>
        <taxon>Haemosporida</taxon>
        <taxon>Plasmodiidae</taxon>
        <taxon>Plasmodium</taxon>
        <taxon>Plasmodium (Vinckeia)</taxon>
    </lineage>
</organism>
<dbReference type="VEuPathDB" id="PlasmoDB:PY03908"/>
<dbReference type="KEGG" id="pyo:PY17X_0837600"/>
<reference evidence="3" key="4">
    <citation type="submission" date="2019-05" db="EMBL/GenBank/DDBJ databases">
        <authorList>
            <consortium name="Pathogen Informatics"/>
        </authorList>
    </citation>
    <scope>NUCLEOTIDE SEQUENCE</scope>
    <source>
        <strain evidence="3">17X</strain>
    </source>
</reference>
<reference evidence="4 5" key="1">
    <citation type="journal article" date="2014" name="BMC Biol.">
        <title>A comprehensive evaluation of rodent malaria parasite genomes and gene expression.</title>
        <authorList>
            <person name="Otto T.D."/>
            <person name="Bohme U."/>
            <person name="Jackson A.P."/>
            <person name="Hunt M."/>
            <person name="Franke-Fayard B."/>
            <person name="Hoeijmakers W.A."/>
            <person name="Religa A.A."/>
            <person name="Robertson L."/>
            <person name="Sanders M."/>
            <person name="Ogun S.A."/>
            <person name="Cunningham D."/>
            <person name="Erhart A."/>
            <person name="Billker O."/>
            <person name="Khan S.M."/>
            <person name="Stunnenberg H.G."/>
            <person name="Langhorne J."/>
            <person name="Holder A.A."/>
            <person name="Waters A.P."/>
            <person name="Newbold C.I."/>
            <person name="Pain A."/>
            <person name="Berriman M."/>
            <person name="Janse C.J."/>
        </authorList>
    </citation>
    <scope>NUCLEOTIDE SEQUENCE [LARGE SCALE GENOMIC DNA]</scope>
    <source>
        <strain evidence="3 4">17X</strain>
        <strain evidence="2 5">YM</strain>
    </source>
</reference>
<dbReference type="EMBL" id="LK934636">
    <property type="protein sequence ID" value="CDU17735.1"/>
    <property type="molecule type" value="Genomic_DNA"/>
</dbReference>
<reference evidence="2" key="3">
    <citation type="submission" date="2014-05" db="EMBL/GenBank/DDBJ databases">
        <authorList>
            <person name="Aslett A.Martin."/>
            <person name="De Silva Nishadi"/>
        </authorList>
    </citation>
    <scope>NUCLEOTIDE SEQUENCE</scope>
    <source>
        <strain evidence="2">YM</strain>
    </source>
</reference>
<evidence type="ECO:0000313" key="3">
    <source>
        <dbReference type="EMBL" id="VTZ77750.1"/>
    </source>
</evidence>
<evidence type="ECO:0000256" key="1">
    <source>
        <dbReference type="SAM" id="Phobius"/>
    </source>
</evidence>
<reference evidence="3" key="2">
    <citation type="submission" date="2014-05" db="EMBL/GenBank/DDBJ databases">
        <authorList>
            <person name="Aslett M.A."/>
            <person name="De Silva N."/>
        </authorList>
    </citation>
    <scope>NUCLEOTIDE SEQUENCE</scope>
    <source>
        <strain evidence="3">17X</strain>
    </source>
</reference>
<dbReference type="VEuPathDB" id="PlasmoDB:PY17X_0837600"/>
<dbReference type="OrthoDB" id="372075at2759"/>
<evidence type="ECO:0000313" key="2">
    <source>
        <dbReference type="EMBL" id="CDU17735.1"/>
    </source>
</evidence>
<feature type="transmembrane region" description="Helical" evidence="1">
    <location>
        <begin position="106"/>
        <end position="132"/>
    </location>
</feature>
<evidence type="ECO:0000313" key="5">
    <source>
        <dbReference type="Proteomes" id="UP000072904"/>
    </source>
</evidence>
<dbReference type="GeneID" id="3789455"/>
<dbReference type="Proteomes" id="UP000072874">
    <property type="component" value="Chromosome 8"/>
</dbReference>
<evidence type="ECO:0000313" key="4">
    <source>
        <dbReference type="Proteomes" id="UP000072874"/>
    </source>
</evidence>
<keyword evidence="1" id="KW-0812">Transmembrane</keyword>
<dbReference type="EMBL" id="LM993662">
    <property type="protein sequence ID" value="VTZ77750.1"/>
    <property type="molecule type" value="Genomic_DNA"/>
</dbReference>
<feature type="transmembrane region" description="Helical" evidence="1">
    <location>
        <begin position="81"/>
        <end position="100"/>
    </location>
</feature>
<protein>
    <submittedName>
        <fullName evidence="3">Uncharacterized protein</fullName>
    </submittedName>
</protein>